<evidence type="ECO:0000313" key="3">
    <source>
        <dbReference type="Proteomes" id="UP000434582"/>
    </source>
</evidence>
<evidence type="ECO:0000313" key="2">
    <source>
        <dbReference type="EMBL" id="MQX36061.1"/>
    </source>
</evidence>
<keyword evidence="3" id="KW-1185">Reference proteome</keyword>
<organism evidence="2 3">
    <name type="scientific">Roseospira navarrensis</name>
    <dbReference type="NCBI Taxonomy" id="140058"/>
    <lineage>
        <taxon>Bacteria</taxon>
        <taxon>Pseudomonadati</taxon>
        <taxon>Pseudomonadota</taxon>
        <taxon>Alphaproteobacteria</taxon>
        <taxon>Rhodospirillales</taxon>
        <taxon>Rhodospirillaceae</taxon>
        <taxon>Roseospira</taxon>
    </lineage>
</organism>
<dbReference type="EMBL" id="WIVE01000012">
    <property type="protein sequence ID" value="MQX36061.1"/>
    <property type="molecule type" value="Genomic_DNA"/>
</dbReference>
<feature type="compositionally biased region" description="Low complexity" evidence="1">
    <location>
        <begin position="202"/>
        <end position="219"/>
    </location>
</feature>
<gene>
    <name evidence="2" type="ORF">GHC57_05970</name>
</gene>
<dbReference type="OrthoDB" id="7333176at2"/>
<accession>A0A7X1ZED8</accession>
<name>A0A7X1ZED8_9PROT</name>
<feature type="region of interest" description="Disordered" evidence="1">
    <location>
        <begin position="202"/>
        <end position="231"/>
    </location>
</feature>
<dbReference type="AlphaFoldDB" id="A0A7X1ZED8"/>
<comment type="caution">
    <text evidence="2">The sequence shown here is derived from an EMBL/GenBank/DDBJ whole genome shotgun (WGS) entry which is preliminary data.</text>
</comment>
<proteinExistence type="predicted"/>
<dbReference type="Proteomes" id="UP000434582">
    <property type="component" value="Unassembled WGS sequence"/>
</dbReference>
<dbReference type="RefSeq" id="WP_153342182.1">
    <property type="nucleotide sequence ID" value="NZ_WIVE01000012.1"/>
</dbReference>
<reference evidence="2 3" key="1">
    <citation type="submission" date="2019-10" db="EMBL/GenBank/DDBJ databases">
        <title>Draft whole-genome sequence of the purple nonsulfur photosynthetic bacterium Roseospira navarrensis DSM 15114.</title>
        <authorList>
            <person name="Kyndt J.A."/>
            <person name="Meyer T.E."/>
        </authorList>
    </citation>
    <scope>NUCLEOTIDE SEQUENCE [LARGE SCALE GENOMIC DNA]</scope>
    <source>
        <strain evidence="2 3">DSM 15114</strain>
    </source>
</reference>
<protein>
    <submittedName>
        <fullName evidence="2">Uncharacterized protein</fullName>
    </submittedName>
</protein>
<sequence>MLKSNRLTMDMSDGDRTIGAVVRGHNISGTLRLAAAVAERFLRDPGVFEPDPPYPPDWTALWNRKVSSYERRFNRDNWASLHVGGQTVFATHDSDTVRAIEKLAEGADLDEKTLRAATSGLFGDITSDDIVVQHDSQTAVVFTPFPDYLRAAVLERKGGRTGSFSVAVRHSEQHQARPNTVLTFCADVIECLNLRQFLERAPGATDPAGGPASAGPSGPQETVPQGKPDAGLIQQIEAAKTRRRELSQYVEGFEHANRVQYRPERPNL</sequence>
<evidence type="ECO:0000256" key="1">
    <source>
        <dbReference type="SAM" id="MobiDB-lite"/>
    </source>
</evidence>